<dbReference type="PROSITE" id="PS51382">
    <property type="entry name" value="SPX"/>
    <property type="match status" value="1"/>
</dbReference>
<dbReference type="InterPro" id="IPR004331">
    <property type="entry name" value="SPX_dom"/>
</dbReference>
<dbReference type="SUPFAM" id="SSF51695">
    <property type="entry name" value="PLC-like phosphodiesterases"/>
    <property type="match status" value="1"/>
</dbReference>
<evidence type="ECO:0000256" key="9">
    <source>
        <dbReference type="ARBA" id="ARBA00022833"/>
    </source>
</evidence>
<evidence type="ECO:0000256" key="1">
    <source>
        <dbReference type="ARBA" id="ARBA00004585"/>
    </source>
</evidence>
<comment type="caution">
    <text evidence="19">The sequence shown here is derived from an EMBL/GenBank/DDBJ whole genome shotgun (WGS) entry which is preliminary data.</text>
</comment>
<dbReference type="Pfam" id="PF03009">
    <property type="entry name" value="GDPD"/>
    <property type="match status" value="1"/>
</dbReference>
<evidence type="ECO:0000259" key="18">
    <source>
        <dbReference type="PROSITE" id="PS51704"/>
    </source>
</evidence>
<comment type="pathway">
    <text evidence="2">Protein modification; protein ubiquitination.</text>
</comment>
<evidence type="ECO:0000256" key="14">
    <source>
        <dbReference type="ARBA" id="ARBA00023140"/>
    </source>
</evidence>
<keyword evidence="10" id="KW-0653">Protein transport</keyword>
<protein>
    <recommendedName>
        <fullName evidence="21">Ankyrin repeat protein</fullName>
    </recommendedName>
</protein>
<keyword evidence="9" id="KW-0862">Zinc</keyword>
<keyword evidence="14" id="KW-0576">Peroxisome</keyword>
<dbReference type="SMART" id="SM00248">
    <property type="entry name" value="ANK"/>
    <property type="match status" value="9"/>
</dbReference>
<dbReference type="Pfam" id="PF25329">
    <property type="entry name" value="C2_GDE1"/>
    <property type="match status" value="1"/>
</dbReference>
<organism evidence="19 20">
    <name type="scientific">Rhodofomes roseus</name>
    <dbReference type="NCBI Taxonomy" id="34475"/>
    <lineage>
        <taxon>Eukaryota</taxon>
        <taxon>Fungi</taxon>
        <taxon>Dikarya</taxon>
        <taxon>Basidiomycota</taxon>
        <taxon>Agaricomycotina</taxon>
        <taxon>Agaricomycetes</taxon>
        <taxon>Polyporales</taxon>
        <taxon>Rhodofomes</taxon>
    </lineage>
</organism>
<evidence type="ECO:0000256" key="3">
    <source>
        <dbReference type="ARBA" id="ARBA00008704"/>
    </source>
</evidence>
<feature type="repeat" description="ANK" evidence="15">
    <location>
        <begin position="791"/>
        <end position="811"/>
    </location>
</feature>
<keyword evidence="11" id="KW-1133">Transmembrane helix</keyword>
<feature type="region of interest" description="Disordered" evidence="16">
    <location>
        <begin position="1101"/>
        <end position="1127"/>
    </location>
</feature>
<dbReference type="InterPro" id="IPR036770">
    <property type="entry name" value="Ankyrin_rpt-contain_sf"/>
</dbReference>
<feature type="domain" description="GP-PDE" evidence="18">
    <location>
        <begin position="1109"/>
        <end position="1414"/>
    </location>
</feature>
<feature type="region of interest" description="Disordered" evidence="16">
    <location>
        <begin position="885"/>
        <end position="905"/>
    </location>
</feature>
<dbReference type="InterPro" id="IPR006845">
    <property type="entry name" value="Pex_N"/>
</dbReference>
<evidence type="ECO:0000313" key="20">
    <source>
        <dbReference type="Proteomes" id="UP000298390"/>
    </source>
</evidence>
<dbReference type="GO" id="GO:0006629">
    <property type="term" value="P:lipid metabolic process"/>
    <property type="evidence" value="ECO:0007669"/>
    <property type="project" value="InterPro"/>
</dbReference>
<evidence type="ECO:0000313" key="19">
    <source>
        <dbReference type="EMBL" id="TFY59123.1"/>
    </source>
</evidence>
<feature type="repeat" description="ANK" evidence="15">
    <location>
        <begin position="824"/>
        <end position="856"/>
    </location>
</feature>
<keyword evidence="12 15" id="KW-0040">ANK repeat</keyword>
<dbReference type="PROSITE" id="PS51704">
    <property type="entry name" value="GP_PDE"/>
    <property type="match status" value="1"/>
</dbReference>
<dbReference type="EMBL" id="SEKV01000319">
    <property type="protein sequence ID" value="TFY59123.1"/>
    <property type="molecule type" value="Genomic_DNA"/>
</dbReference>
<evidence type="ECO:0000256" key="10">
    <source>
        <dbReference type="ARBA" id="ARBA00022927"/>
    </source>
</evidence>
<dbReference type="InterPro" id="IPR057506">
    <property type="entry name" value="C2_GPCPD1"/>
</dbReference>
<dbReference type="STRING" id="34475.A0A4Y9YBK8"/>
<evidence type="ECO:0000256" key="4">
    <source>
        <dbReference type="ARBA" id="ARBA00022448"/>
    </source>
</evidence>
<comment type="similarity">
    <text evidence="3">Belongs to the pex2/pex10/pex12 family.</text>
</comment>
<keyword evidence="8" id="KW-0863">Zinc-finger</keyword>
<dbReference type="GO" id="GO:0008081">
    <property type="term" value="F:phosphoric diester hydrolase activity"/>
    <property type="evidence" value="ECO:0007669"/>
    <property type="project" value="InterPro"/>
</dbReference>
<sequence length="1418" mass="156514">MEFFNDAGDDPLKPTLFELVAQEQLRDLLQPALKYVLSVFAQRYPRYLIRVVNRHEEFYALLMLIVERHYLRKHENFYGLKRRRRPLFETERAKAAVPGVLPEERLRDREILRSLIFLVGLPFLRTKAQEYYEDLGGGIQSEVIEESLASRTARALSEETFAGRLRRMYKAVFPLLNATFEVWLLVHNIAYLFDQTPHYRPWLAWIGVDLRRVGIDDLGRTAGDETQARPGTHTGCVPELAAAIALVTPALAGLAQRDIANGNILREVPGMVVLSVVTGACLIELAARACGSAAKFSPAAPAGASGGREGVRTVRAVLAGAGERDGAAVWFGKQIQVEQVPGWSAYYLDYKSLKKIISSLEANRPPVRGGGDRPQLELSVSTPGVAEEPFILASLGQDDDRGPYFQAHKAAFFFKLERELEKTHRSTRFYLEKEAELKLRLETLLSKRRAAAMRVLPDSPDDITNNVEWSAVEEGFRLLERDLGKLQQFVEINATGFRKILKKWDKRSKSTTKELYLARQVEVQPVFNRQLISEMSDTVAACLLDLTDLSTGLSYEGSLADEKILSRELGIERTDRNVPLGPFLDLESSLRKAVADHDRDALRELVRYSDSLSQARGAHMHVTRVLWKAVIDAPLDLADLILASTSGPFDFMFVDDINGRTSLHEVAIVGVLRLVNICLEKGVQANKTDVYGRSALHYAAMYGHDVICKRLIEVGLPPDITDVDNCTPLVYATLRGFVGCVRVLLEDGKVSVRSSTPTADLIPLSLAARAGHIDVVKLLLGHGAPSVPNTNGEYPIHLAAQEGHAEIVQLLASHEGWDIPDKYNEWTPLFHAARYGRDACLRGLLDVGSRVDRFDESGNSALYYAAWYGHRPCVALLLETAANTTPGPTPITQKSPLTDTQRSTGTESDIDIIPSLYLPPPMMPYRVYGHNYLDKTSLIQVTIGHLTSRFGTEAPQTVSLRRPLAGSQYDERHLHSSPMLKLVMTATPAITSAPYSVPLPVRDQKIAFNFQVSSASTLSLEFSLYPNFGTRTIGRAVALPYFFQGIQNGHPFVLPILDPRLHVIGEVAFEVNIITPFRGVTLEIGGAVETYWKSLATPVHTPSSKVVSSKSQQSRRSMTSVHTSPSNLSTTVASGHSLTHSSVTGSYVYVTVQVTRDFHPVAFAQWPVSEEGYHLGVADLTLQEFEALAQRSGKCMMQMDNPALSPLQWSQLISGCMISLAELLRVVPAVIGICLELAYPPQRVRERLVLRHQLDLNDVTDSLLRTVYDTTTAPEGTAGRRPVVFTSFSPDACAALNWKQPNYPVFLATQCGEQSRGLPSATALGVDDVRDYRFTSLDSAVDFAKANNLLGVLLDAGLLVRVPSLIQGVKDLGLLVGTFGTQEELAQLPTSSGADANGVDAALQDGVLTYFNSYKRIQ</sequence>
<feature type="repeat" description="ANK" evidence="15">
    <location>
        <begin position="658"/>
        <end position="690"/>
    </location>
</feature>
<dbReference type="Pfam" id="PF00023">
    <property type="entry name" value="Ank"/>
    <property type="match status" value="1"/>
</dbReference>
<dbReference type="PANTHER" id="PTHR24198:SF165">
    <property type="entry name" value="ANKYRIN REPEAT-CONTAINING PROTEIN-RELATED"/>
    <property type="match status" value="1"/>
</dbReference>
<keyword evidence="4" id="KW-0813">Transport</keyword>
<comment type="subcellular location">
    <subcellularLocation>
        <location evidence="1">Peroxisome membrane</location>
        <topology evidence="1">Multi-pass membrane protein</topology>
    </subcellularLocation>
</comment>
<feature type="repeat" description="ANK" evidence="15">
    <location>
        <begin position="691"/>
        <end position="723"/>
    </location>
</feature>
<reference evidence="19 20" key="1">
    <citation type="submission" date="2019-01" db="EMBL/GenBank/DDBJ databases">
        <title>Genome sequencing of the rare red list fungi Fomitopsis rosea.</title>
        <authorList>
            <person name="Buettner E."/>
            <person name="Kellner H."/>
        </authorList>
    </citation>
    <scope>NUCLEOTIDE SEQUENCE [LARGE SCALE GENOMIC DNA]</scope>
    <source>
        <strain evidence="19 20">DSM 105464</strain>
    </source>
</reference>
<dbReference type="Gene3D" id="3.20.20.190">
    <property type="entry name" value="Phosphatidylinositol (PI) phosphodiesterase"/>
    <property type="match status" value="1"/>
</dbReference>
<evidence type="ECO:0000256" key="13">
    <source>
        <dbReference type="ARBA" id="ARBA00023136"/>
    </source>
</evidence>
<evidence type="ECO:0000256" key="7">
    <source>
        <dbReference type="ARBA" id="ARBA00022737"/>
    </source>
</evidence>
<dbReference type="Pfam" id="PF04757">
    <property type="entry name" value="Pex2_Pex12"/>
    <property type="match status" value="1"/>
</dbReference>
<dbReference type="SUPFAM" id="SSF48403">
    <property type="entry name" value="Ankyrin repeat"/>
    <property type="match status" value="1"/>
</dbReference>
<evidence type="ECO:0000256" key="6">
    <source>
        <dbReference type="ARBA" id="ARBA00022723"/>
    </source>
</evidence>
<keyword evidence="6" id="KW-0479">Metal-binding</keyword>
<dbReference type="PROSITE" id="PS50297">
    <property type="entry name" value="ANK_REP_REGION"/>
    <property type="match status" value="4"/>
</dbReference>
<evidence type="ECO:0000256" key="12">
    <source>
        <dbReference type="ARBA" id="ARBA00023043"/>
    </source>
</evidence>
<keyword evidence="13" id="KW-0472">Membrane</keyword>
<keyword evidence="5" id="KW-0812">Transmembrane</keyword>
<feature type="compositionally biased region" description="Low complexity" evidence="16">
    <location>
        <begin position="1103"/>
        <end position="1117"/>
    </location>
</feature>
<name>A0A4Y9YBK8_9APHY</name>
<dbReference type="InterPro" id="IPR002110">
    <property type="entry name" value="Ankyrin_rpt"/>
</dbReference>
<proteinExistence type="inferred from homology"/>
<evidence type="ECO:0000256" key="16">
    <source>
        <dbReference type="SAM" id="MobiDB-lite"/>
    </source>
</evidence>
<evidence type="ECO:0000256" key="15">
    <source>
        <dbReference type="PROSITE-ProRule" id="PRU00023"/>
    </source>
</evidence>
<dbReference type="Pfam" id="PF12796">
    <property type="entry name" value="Ank_2"/>
    <property type="match status" value="2"/>
</dbReference>
<dbReference type="PANTHER" id="PTHR24198">
    <property type="entry name" value="ANKYRIN REPEAT AND PROTEIN KINASE DOMAIN-CONTAINING PROTEIN"/>
    <property type="match status" value="1"/>
</dbReference>
<evidence type="ECO:0000256" key="11">
    <source>
        <dbReference type="ARBA" id="ARBA00022989"/>
    </source>
</evidence>
<dbReference type="Gene3D" id="1.25.40.20">
    <property type="entry name" value="Ankyrin repeat-containing domain"/>
    <property type="match status" value="1"/>
</dbReference>
<dbReference type="Pfam" id="PF03105">
    <property type="entry name" value="SPX"/>
    <property type="match status" value="2"/>
</dbReference>
<evidence type="ECO:0000256" key="5">
    <source>
        <dbReference type="ARBA" id="ARBA00022692"/>
    </source>
</evidence>
<dbReference type="GO" id="GO:0016562">
    <property type="term" value="P:protein import into peroxisome matrix, receptor recycling"/>
    <property type="evidence" value="ECO:0007669"/>
    <property type="project" value="UniProtKB-ARBA"/>
</dbReference>
<dbReference type="GO" id="GO:0005778">
    <property type="term" value="C:peroxisomal membrane"/>
    <property type="evidence" value="ECO:0007669"/>
    <property type="project" value="UniProtKB-SubCell"/>
</dbReference>
<accession>A0A4Y9YBK8</accession>
<dbReference type="PROSITE" id="PS50088">
    <property type="entry name" value="ANK_REPEAT"/>
    <property type="match status" value="6"/>
</dbReference>
<feature type="compositionally biased region" description="Polar residues" evidence="16">
    <location>
        <begin position="1118"/>
        <end position="1127"/>
    </location>
</feature>
<evidence type="ECO:0000259" key="17">
    <source>
        <dbReference type="PROSITE" id="PS51382"/>
    </source>
</evidence>
<dbReference type="InterPro" id="IPR030395">
    <property type="entry name" value="GP_PDE_dom"/>
</dbReference>
<feature type="repeat" description="ANK" evidence="15">
    <location>
        <begin position="759"/>
        <end position="784"/>
    </location>
</feature>
<dbReference type="GO" id="GO:0008270">
    <property type="term" value="F:zinc ion binding"/>
    <property type="evidence" value="ECO:0007669"/>
    <property type="project" value="UniProtKB-KW"/>
</dbReference>
<evidence type="ECO:0000256" key="8">
    <source>
        <dbReference type="ARBA" id="ARBA00022771"/>
    </source>
</evidence>
<gene>
    <name evidence="19" type="ORF">EVJ58_g5976</name>
</gene>
<feature type="domain" description="SPX" evidence="17">
    <location>
        <begin position="329"/>
        <end position="518"/>
    </location>
</feature>
<dbReference type="GO" id="GO:0016567">
    <property type="term" value="P:protein ubiquitination"/>
    <property type="evidence" value="ECO:0007669"/>
    <property type="project" value="UniProtKB-ARBA"/>
</dbReference>
<dbReference type="CDD" id="cd14483">
    <property type="entry name" value="SPX_PHO81_NUC-2_like"/>
    <property type="match status" value="1"/>
</dbReference>
<keyword evidence="7" id="KW-0677">Repeat</keyword>
<dbReference type="InterPro" id="IPR017946">
    <property type="entry name" value="PLC-like_Pdiesterase_TIM-brl"/>
</dbReference>
<evidence type="ECO:0000256" key="2">
    <source>
        <dbReference type="ARBA" id="ARBA00004906"/>
    </source>
</evidence>
<evidence type="ECO:0008006" key="21">
    <source>
        <dbReference type="Google" id="ProtNLM"/>
    </source>
</evidence>
<feature type="repeat" description="ANK" evidence="15">
    <location>
        <begin position="857"/>
        <end position="883"/>
    </location>
</feature>
<dbReference type="Proteomes" id="UP000298390">
    <property type="component" value="Unassembled WGS sequence"/>
</dbReference>